<dbReference type="CDD" id="cd07332">
    <property type="entry name" value="M48C_Oma1_like"/>
    <property type="match status" value="1"/>
</dbReference>
<evidence type="ECO:0000313" key="10">
    <source>
        <dbReference type="Proteomes" id="UP000389128"/>
    </source>
</evidence>
<keyword evidence="3 6" id="KW-0378">Hydrolase</keyword>
<keyword evidence="1 6" id="KW-0645">Protease</keyword>
<dbReference type="AlphaFoldDB" id="A0A6C2D6Z4"/>
<evidence type="ECO:0000259" key="8">
    <source>
        <dbReference type="Pfam" id="PF01435"/>
    </source>
</evidence>
<comment type="cofactor">
    <cofactor evidence="6">
        <name>Zn(2+)</name>
        <dbReference type="ChEBI" id="CHEBI:29105"/>
    </cofactor>
    <text evidence="6">Binds 1 zinc ion per subunit.</text>
</comment>
<gene>
    <name evidence="9" type="ORF">ETQ85_01715</name>
</gene>
<evidence type="ECO:0000256" key="1">
    <source>
        <dbReference type="ARBA" id="ARBA00022670"/>
    </source>
</evidence>
<evidence type="ECO:0000256" key="6">
    <source>
        <dbReference type="RuleBase" id="RU003983"/>
    </source>
</evidence>
<feature type="transmembrane region" description="Helical" evidence="7">
    <location>
        <begin position="105"/>
        <end position="125"/>
    </location>
</feature>
<comment type="similarity">
    <text evidence="6">Belongs to the peptidase M48 family.</text>
</comment>
<evidence type="ECO:0000256" key="5">
    <source>
        <dbReference type="ARBA" id="ARBA00023049"/>
    </source>
</evidence>
<evidence type="ECO:0000256" key="7">
    <source>
        <dbReference type="SAM" id="Phobius"/>
    </source>
</evidence>
<dbReference type="GO" id="GO:0004222">
    <property type="term" value="F:metalloendopeptidase activity"/>
    <property type="evidence" value="ECO:0007669"/>
    <property type="project" value="InterPro"/>
</dbReference>
<dbReference type="EMBL" id="SDKK01000002">
    <property type="protein sequence ID" value="TYC61412.1"/>
    <property type="molecule type" value="Genomic_DNA"/>
</dbReference>
<sequence length="368" mass="39374">MSDAPIPARFYPAGGAAHGHPARLAWQDGTLLVLPEDSPPQRVDIAALQVEARGFNHSQWALQWNDADGNQLLMVDDAHIAPLRDAAPALFAGGHQIRQRTHRRFGAGILFLIALPLLLLAGFFLSIDPLAERVVAHIPSGIERQIGAAVLARTRAEGRMIDSGPAWEAVQIVGKRLARPAESLEFHLVDKPDINAFAAPGGIVVVYAGLIDKSASAEELAGVLAHEIAHVELRHSLKQLVKSAGLRVIVAALLGDYGGLGGWAAQLGELKFSRDAEREADLRGLARLHEAHIDPSGMPRFFETLAKSEAGRMPALFSTHPATTERLDALQKAIAAGNRGPVEPIDVNWSAVRKGLSTSASETAPGRR</sequence>
<dbReference type="PANTHER" id="PTHR22726:SF1">
    <property type="entry name" value="METALLOENDOPEPTIDASE OMA1, MITOCHONDRIAL"/>
    <property type="match status" value="1"/>
</dbReference>
<name>A0A6C2D6Z4_9RHOO</name>
<dbReference type="PANTHER" id="PTHR22726">
    <property type="entry name" value="METALLOENDOPEPTIDASE OMA1"/>
    <property type="match status" value="1"/>
</dbReference>
<accession>A0A6C2D6Z4</accession>
<dbReference type="Gene3D" id="3.30.2010.10">
    <property type="entry name" value="Metalloproteases ('zincins'), catalytic domain"/>
    <property type="match status" value="1"/>
</dbReference>
<keyword evidence="10" id="KW-1185">Reference proteome</keyword>
<evidence type="ECO:0000256" key="2">
    <source>
        <dbReference type="ARBA" id="ARBA00022723"/>
    </source>
</evidence>
<comment type="caution">
    <text evidence="9">The sequence shown here is derived from an EMBL/GenBank/DDBJ whole genome shotgun (WGS) entry which is preliminary data.</text>
</comment>
<organism evidence="9 10">
    <name type="scientific">Zoogloea oleivorans</name>
    <dbReference type="NCBI Taxonomy" id="1552750"/>
    <lineage>
        <taxon>Bacteria</taxon>
        <taxon>Pseudomonadati</taxon>
        <taxon>Pseudomonadota</taxon>
        <taxon>Betaproteobacteria</taxon>
        <taxon>Rhodocyclales</taxon>
        <taxon>Zoogloeaceae</taxon>
        <taxon>Zoogloea</taxon>
    </lineage>
</organism>
<dbReference type="GO" id="GO:0016020">
    <property type="term" value="C:membrane"/>
    <property type="evidence" value="ECO:0007669"/>
    <property type="project" value="TreeGrafter"/>
</dbReference>
<dbReference type="GO" id="GO:0051603">
    <property type="term" value="P:proteolysis involved in protein catabolic process"/>
    <property type="evidence" value="ECO:0007669"/>
    <property type="project" value="TreeGrafter"/>
</dbReference>
<dbReference type="Pfam" id="PF01435">
    <property type="entry name" value="Peptidase_M48"/>
    <property type="match status" value="1"/>
</dbReference>
<dbReference type="InterPro" id="IPR001915">
    <property type="entry name" value="Peptidase_M48"/>
</dbReference>
<keyword evidence="2" id="KW-0479">Metal-binding</keyword>
<reference evidence="9 10" key="1">
    <citation type="submission" date="2019-01" db="EMBL/GenBank/DDBJ databases">
        <title>Zoogloea oleivorans genome sequencing and assembly.</title>
        <authorList>
            <person name="Tancsics A."/>
            <person name="Farkas M."/>
            <person name="Kriszt B."/>
            <person name="Maroti G."/>
            <person name="Horvath B."/>
        </authorList>
    </citation>
    <scope>NUCLEOTIDE SEQUENCE [LARGE SCALE GENOMIC DNA]</scope>
    <source>
        <strain evidence="9 10">Buc</strain>
    </source>
</reference>
<protein>
    <submittedName>
        <fullName evidence="9">M48 family metallopeptidase</fullName>
    </submittedName>
</protein>
<dbReference type="GO" id="GO:0046872">
    <property type="term" value="F:metal ion binding"/>
    <property type="evidence" value="ECO:0007669"/>
    <property type="project" value="UniProtKB-KW"/>
</dbReference>
<evidence type="ECO:0000256" key="4">
    <source>
        <dbReference type="ARBA" id="ARBA00022833"/>
    </source>
</evidence>
<keyword evidence="7" id="KW-0472">Membrane</keyword>
<keyword evidence="4 6" id="KW-0862">Zinc</keyword>
<feature type="domain" description="Peptidase M48" evidence="8">
    <location>
        <begin position="175"/>
        <end position="332"/>
    </location>
</feature>
<dbReference type="OrthoDB" id="9810445at2"/>
<evidence type="ECO:0000313" key="9">
    <source>
        <dbReference type="EMBL" id="TYC61412.1"/>
    </source>
</evidence>
<proteinExistence type="inferred from homology"/>
<evidence type="ECO:0000256" key="3">
    <source>
        <dbReference type="ARBA" id="ARBA00022801"/>
    </source>
</evidence>
<dbReference type="InterPro" id="IPR051156">
    <property type="entry name" value="Mito/Outer_Membr_Metalloprot"/>
</dbReference>
<keyword evidence="7" id="KW-1133">Transmembrane helix</keyword>
<dbReference type="RefSeq" id="WP_148577406.1">
    <property type="nucleotide sequence ID" value="NZ_SDKK01000002.1"/>
</dbReference>
<keyword evidence="5 6" id="KW-0482">Metalloprotease</keyword>
<dbReference type="Proteomes" id="UP000389128">
    <property type="component" value="Unassembled WGS sequence"/>
</dbReference>
<keyword evidence="7" id="KW-0812">Transmembrane</keyword>